<dbReference type="InterPro" id="IPR013655">
    <property type="entry name" value="PAS_fold_3"/>
</dbReference>
<feature type="domain" description="PAS" evidence="8">
    <location>
        <begin position="1027"/>
        <end position="1097"/>
    </location>
</feature>
<protein>
    <recommendedName>
        <fullName evidence="2">histidine kinase</fullName>
        <ecNumber evidence="2">2.7.13.3</ecNumber>
    </recommendedName>
</protein>
<dbReference type="InterPro" id="IPR036890">
    <property type="entry name" value="HATPase_C_sf"/>
</dbReference>
<sequence length="1395" mass="160402">MTTLQVASSMKELARFAEYVLVHTLDDITAVYLGRAREVQQRLLQAFSHLSDEQILTYLRGNFKELLQSMVDGTAHEHALQAIALWADNKFPFITCDMPGLHDLIEVINIRKYSFIKLLPSYTTDVHTFAAIILELNEYYDFYQEKLFESYISLEQKALRQEKTFIETVLDSTEEGISVVDQQMRITVWNKAIATRTGISKEFVLGKNVWDLFPLNAKGVEYEAVTQALQGQKVHLENIPIKARQGYYDVDVVPLKNAEGAVIGSVSISKDVTEKKLREEKLQAAYTYHLKILEDFPAFIWRSDAEATRDYFNQTWLDFTGKTQEQERNNGWLNGIHPQDKEYYFRTYTEAFENRIPFRLEYRLQRHDGVYRWLMEFGKPIYNLEGEFAGYLGASFDITDQKEAEQKILEEQHFIKTLTDTSPDIISVYDLQERKNVYINKSYAELLGYTQQEVHQQRNAGSKSLADLIHPDDLSKAFSFLQDYRASNENTVKEIEYRVKDAAGKYRWMLARYNVFKQSEEGKVLQIIGISRDITDRKKAEEEILENKRFIQQIAEATPDVIIVLDLLQFKVMYANQQMETILGYTPEQVYQMTDEDRLNIIHPDDTQMRIQFFQAFATIRNQEVRDITYRVKDAQGQWHWIWCKYTVFKRDAAGKPLEAIGIWQDITEKKKTEDELQLAHKNLSEAYHELAATQEELTQTNEELHETNAELEKRVALRTALLEEQKAALHNLFMQVPALIGILRGKEGRVELFNPTFSKWWGGREIVGKPMREAWPELAGQSYFELIEEVMHTGEIVVQSESPLYINRQNNSTLELVYVSFTYAPYLDLNGHIDGVIIYGVDVTEHVASRNQLKQMNEELSRKNQEIAASEEELKGMLENTVELNQELASRENFLSSIIEQTPFSTWIADRQGTRIRANKAYMELVGLAHEKQDDGLYNLLTDPQLMSEPYFPQIQAVFTEGKTCRIETAYTLSGNRQKNIPAEERIHLIVTIFPVKDPDGEVTHAVIQYEDVTLQHKAAEALKASEEQLRLITDALPVLITYVDKDLRYRFNNKAYEDWFGISRHDVYGKSVPEIIGWQAYDKVKESIRRVLNGEKFYFEAQLPYKGAGTRYVSVNYIPHIVAQQVQGYYALVTDISAHKEAQLALERAVAQTNQKNAALQQVNTDLDNFVYTASHDLRSPIANLQGLHAVLSKKLSDKLTQSEAELMDLVGKSVTKLNQTIKDLAEIVKVQKDMDGGSEQIVFAEILEDVGQDLSFLLSSKDVDLQTAFAVPAVPFIRKNLKSILYNLLSNAIKYQSPGRPCQIHIRTYEQEEYIILSVADNGLGISEKGKEKLFGMFKRFHTHVEGTGIGLYIVKRIVENSGGKIEVESKEGEGTTFRVYFKADFTLPPVE</sequence>
<keyword evidence="6" id="KW-0175">Coiled coil</keyword>
<feature type="domain" description="PAS" evidence="8">
    <location>
        <begin position="285"/>
        <end position="355"/>
    </location>
</feature>
<evidence type="ECO:0000256" key="5">
    <source>
        <dbReference type="ARBA" id="ARBA00022777"/>
    </source>
</evidence>
<accession>A0ABT8R3W4</accession>
<organism evidence="10 11">
    <name type="scientific">Rhodocytophaga aerolata</name>
    <dbReference type="NCBI Taxonomy" id="455078"/>
    <lineage>
        <taxon>Bacteria</taxon>
        <taxon>Pseudomonadati</taxon>
        <taxon>Bacteroidota</taxon>
        <taxon>Cytophagia</taxon>
        <taxon>Cytophagales</taxon>
        <taxon>Rhodocytophagaceae</taxon>
        <taxon>Rhodocytophaga</taxon>
    </lineage>
</organism>
<dbReference type="NCBIfam" id="TIGR00229">
    <property type="entry name" value="sensory_box"/>
    <property type="match status" value="6"/>
</dbReference>
<feature type="domain" description="PAC" evidence="9">
    <location>
        <begin position="358"/>
        <end position="410"/>
    </location>
</feature>
<dbReference type="CDD" id="cd00130">
    <property type="entry name" value="PAS"/>
    <property type="match status" value="5"/>
</dbReference>
<dbReference type="InterPro" id="IPR052162">
    <property type="entry name" value="Sensor_kinase/Photoreceptor"/>
</dbReference>
<dbReference type="SMART" id="SM00091">
    <property type="entry name" value="PAS"/>
    <property type="match status" value="7"/>
</dbReference>
<dbReference type="Gene3D" id="3.30.450.20">
    <property type="entry name" value="PAS domain"/>
    <property type="match status" value="7"/>
</dbReference>
<feature type="domain" description="PAS" evidence="8">
    <location>
        <begin position="411"/>
        <end position="488"/>
    </location>
</feature>
<dbReference type="Proteomes" id="UP001168528">
    <property type="component" value="Unassembled WGS sequence"/>
</dbReference>
<dbReference type="PROSITE" id="PS50112">
    <property type="entry name" value="PAS"/>
    <property type="match status" value="6"/>
</dbReference>
<evidence type="ECO:0000259" key="7">
    <source>
        <dbReference type="PROSITE" id="PS50109"/>
    </source>
</evidence>
<dbReference type="InterPro" id="IPR035965">
    <property type="entry name" value="PAS-like_dom_sf"/>
</dbReference>
<dbReference type="Pfam" id="PF08448">
    <property type="entry name" value="PAS_4"/>
    <property type="match status" value="4"/>
</dbReference>
<dbReference type="SMART" id="SM00086">
    <property type="entry name" value="PAC"/>
    <property type="match status" value="6"/>
</dbReference>
<dbReference type="PROSITE" id="PS50109">
    <property type="entry name" value="HIS_KIN"/>
    <property type="match status" value="1"/>
</dbReference>
<evidence type="ECO:0000259" key="9">
    <source>
        <dbReference type="PROSITE" id="PS50113"/>
    </source>
</evidence>
<dbReference type="SUPFAM" id="SSF47384">
    <property type="entry name" value="Homodimeric domain of signal transducing histidine kinase"/>
    <property type="match status" value="1"/>
</dbReference>
<dbReference type="InterPro" id="IPR003594">
    <property type="entry name" value="HATPase_dom"/>
</dbReference>
<dbReference type="InterPro" id="IPR003661">
    <property type="entry name" value="HisK_dim/P_dom"/>
</dbReference>
<evidence type="ECO:0000256" key="4">
    <source>
        <dbReference type="ARBA" id="ARBA00022679"/>
    </source>
</evidence>
<evidence type="ECO:0000313" key="10">
    <source>
        <dbReference type="EMBL" id="MDO1445437.1"/>
    </source>
</evidence>
<dbReference type="SUPFAM" id="SSF55874">
    <property type="entry name" value="ATPase domain of HSP90 chaperone/DNA topoisomerase II/histidine kinase"/>
    <property type="match status" value="1"/>
</dbReference>
<dbReference type="CDD" id="cd00082">
    <property type="entry name" value="HisKA"/>
    <property type="match status" value="1"/>
</dbReference>
<dbReference type="SUPFAM" id="SSF55785">
    <property type="entry name" value="PYP-like sensor domain (PAS domain)"/>
    <property type="match status" value="7"/>
</dbReference>
<dbReference type="InterPro" id="IPR013656">
    <property type="entry name" value="PAS_4"/>
</dbReference>
<evidence type="ECO:0000256" key="3">
    <source>
        <dbReference type="ARBA" id="ARBA00022553"/>
    </source>
</evidence>
<dbReference type="PRINTS" id="PR00344">
    <property type="entry name" value="BCTRLSENSOR"/>
</dbReference>
<feature type="coiled-coil region" evidence="6">
    <location>
        <begin position="670"/>
        <end position="715"/>
    </location>
</feature>
<dbReference type="PROSITE" id="PS50113">
    <property type="entry name" value="PAC"/>
    <property type="match status" value="5"/>
</dbReference>
<feature type="domain" description="PAC" evidence="9">
    <location>
        <begin position="230"/>
        <end position="284"/>
    </location>
</feature>
<evidence type="ECO:0000259" key="8">
    <source>
        <dbReference type="PROSITE" id="PS50112"/>
    </source>
</evidence>
<dbReference type="InterPro" id="IPR000014">
    <property type="entry name" value="PAS"/>
</dbReference>
<feature type="domain" description="PAS" evidence="8">
    <location>
        <begin position="547"/>
        <end position="606"/>
    </location>
</feature>
<dbReference type="RefSeq" id="WP_302036224.1">
    <property type="nucleotide sequence ID" value="NZ_JAUKPO010000001.1"/>
</dbReference>
<feature type="domain" description="PAC" evidence="9">
    <location>
        <begin position="626"/>
        <end position="679"/>
    </location>
</feature>
<proteinExistence type="predicted"/>
<dbReference type="InterPro" id="IPR004358">
    <property type="entry name" value="Sig_transdc_His_kin-like_C"/>
</dbReference>
<dbReference type="InterPro" id="IPR001610">
    <property type="entry name" value="PAC"/>
</dbReference>
<dbReference type="Gene3D" id="3.30.565.10">
    <property type="entry name" value="Histidine kinase-like ATPase, C-terminal domain"/>
    <property type="match status" value="1"/>
</dbReference>
<feature type="domain" description="PAS" evidence="8">
    <location>
        <begin position="892"/>
        <end position="933"/>
    </location>
</feature>
<keyword evidence="3" id="KW-0597">Phosphoprotein</keyword>
<keyword evidence="4" id="KW-0808">Transferase</keyword>
<feature type="domain" description="PAS" evidence="8">
    <location>
        <begin position="162"/>
        <end position="232"/>
    </location>
</feature>
<keyword evidence="5" id="KW-0418">Kinase</keyword>
<comment type="catalytic activity">
    <reaction evidence="1">
        <text>ATP + protein L-histidine = ADP + protein N-phospho-L-histidine.</text>
        <dbReference type="EC" id="2.7.13.3"/>
    </reaction>
</comment>
<dbReference type="EC" id="2.7.13.3" evidence="2"/>
<name>A0ABT8R3W4_9BACT</name>
<dbReference type="PANTHER" id="PTHR43304:SF1">
    <property type="entry name" value="PAC DOMAIN-CONTAINING PROTEIN"/>
    <property type="match status" value="1"/>
</dbReference>
<dbReference type="Pfam" id="PF02518">
    <property type="entry name" value="HATPase_c"/>
    <property type="match status" value="1"/>
</dbReference>
<gene>
    <name evidence="10" type="ORF">Q0590_04200</name>
</gene>
<dbReference type="PANTHER" id="PTHR43304">
    <property type="entry name" value="PHYTOCHROME-LIKE PROTEIN CPH1"/>
    <property type="match status" value="1"/>
</dbReference>
<evidence type="ECO:0000313" key="11">
    <source>
        <dbReference type="Proteomes" id="UP001168528"/>
    </source>
</evidence>
<feature type="coiled-coil region" evidence="6">
    <location>
        <begin position="847"/>
        <end position="888"/>
    </location>
</feature>
<comment type="caution">
    <text evidence="10">The sequence shown here is derived from an EMBL/GenBank/DDBJ whole genome shotgun (WGS) entry which is preliminary data.</text>
</comment>
<evidence type="ECO:0000256" key="6">
    <source>
        <dbReference type="SAM" id="Coils"/>
    </source>
</evidence>
<dbReference type="InterPro" id="IPR036097">
    <property type="entry name" value="HisK_dim/P_sf"/>
</dbReference>
<dbReference type="Gene3D" id="1.10.287.130">
    <property type="match status" value="1"/>
</dbReference>
<dbReference type="SMART" id="SM00387">
    <property type="entry name" value="HATPase_c"/>
    <property type="match status" value="1"/>
</dbReference>
<dbReference type="InterPro" id="IPR005467">
    <property type="entry name" value="His_kinase_dom"/>
</dbReference>
<dbReference type="SMART" id="SM00388">
    <property type="entry name" value="HisKA"/>
    <property type="match status" value="1"/>
</dbReference>
<dbReference type="Pfam" id="PF08447">
    <property type="entry name" value="PAS_3"/>
    <property type="match status" value="3"/>
</dbReference>
<reference evidence="10" key="1">
    <citation type="submission" date="2023-07" db="EMBL/GenBank/DDBJ databases">
        <title>The genome sequence of Rhodocytophaga aerolata KACC 12507.</title>
        <authorList>
            <person name="Zhang X."/>
        </authorList>
    </citation>
    <scope>NUCLEOTIDE SEQUENCE</scope>
    <source>
        <strain evidence="10">KACC 12507</strain>
    </source>
</reference>
<feature type="domain" description="PAC" evidence="9">
    <location>
        <begin position="801"/>
        <end position="856"/>
    </location>
</feature>
<keyword evidence="11" id="KW-1185">Reference proteome</keyword>
<feature type="domain" description="PAC" evidence="9">
    <location>
        <begin position="493"/>
        <end position="546"/>
    </location>
</feature>
<dbReference type="InterPro" id="IPR000700">
    <property type="entry name" value="PAS-assoc_C"/>
</dbReference>
<evidence type="ECO:0000256" key="2">
    <source>
        <dbReference type="ARBA" id="ARBA00012438"/>
    </source>
</evidence>
<feature type="domain" description="Histidine kinase" evidence="7">
    <location>
        <begin position="1175"/>
        <end position="1389"/>
    </location>
</feature>
<evidence type="ECO:0000256" key="1">
    <source>
        <dbReference type="ARBA" id="ARBA00000085"/>
    </source>
</evidence>
<dbReference type="EMBL" id="JAUKPO010000001">
    <property type="protein sequence ID" value="MDO1445437.1"/>
    <property type="molecule type" value="Genomic_DNA"/>
</dbReference>